<dbReference type="Gene3D" id="1.20.5.420">
    <property type="entry name" value="Immunoglobulin FC, subunit C"/>
    <property type="match status" value="1"/>
</dbReference>
<evidence type="ECO:0000313" key="3">
    <source>
        <dbReference type="EMBL" id="VEU75311.1"/>
    </source>
</evidence>
<feature type="coiled-coil region" evidence="1">
    <location>
        <begin position="82"/>
        <end position="109"/>
    </location>
</feature>
<feature type="domain" description="Protein G-related albumin-binding (GA) module" evidence="2">
    <location>
        <begin position="2139"/>
        <end position="2184"/>
    </location>
</feature>
<feature type="coiled-coil region" evidence="1">
    <location>
        <begin position="1661"/>
        <end position="1691"/>
    </location>
</feature>
<feature type="coiled-coil region" evidence="1">
    <location>
        <begin position="1780"/>
        <end position="1814"/>
    </location>
</feature>
<name>A0A449B3Y3_9BACT</name>
<dbReference type="RefSeq" id="WP_165255928.1">
    <property type="nucleotide sequence ID" value="NZ_LR215037.1"/>
</dbReference>
<evidence type="ECO:0000256" key="1">
    <source>
        <dbReference type="SAM" id="Coils"/>
    </source>
</evidence>
<gene>
    <name evidence="3" type="primary">MCYN0308_2</name>
    <name evidence="3" type="ORF">NCTC10168_00229</name>
</gene>
<dbReference type="NCBIfam" id="NF045847">
    <property type="entry name" value="MGA1079_SerProt"/>
    <property type="match status" value="1"/>
</dbReference>
<reference evidence="3 4" key="1">
    <citation type="submission" date="2019-01" db="EMBL/GenBank/DDBJ databases">
        <authorList>
            <consortium name="Pathogen Informatics"/>
        </authorList>
    </citation>
    <scope>NUCLEOTIDE SEQUENCE [LARGE SCALE GENOMIC DNA]</scope>
    <source>
        <strain evidence="3 4">NCTC10168</strain>
    </source>
</reference>
<dbReference type="Proteomes" id="UP000290243">
    <property type="component" value="Chromosome"/>
</dbReference>
<dbReference type="PROSITE" id="PS51257">
    <property type="entry name" value="PROKAR_LIPOPROTEIN"/>
    <property type="match status" value="1"/>
</dbReference>
<feature type="domain" description="Protein G-related albumin-binding (GA) module" evidence="2">
    <location>
        <begin position="255"/>
        <end position="304"/>
    </location>
</feature>
<protein>
    <recommendedName>
        <fullName evidence="2">Protein G-related albumin-binding (GA) module domain-containing protein</fullName>
    </recommendedName>
</protein>
<organism evidence="3 4">
    <name type="scientific">Mycoplasmopsis maculosa</name>
    <dbReference type="NCBI Taxonomy" id="114885"/>
    <lineage>
        <taxon>Bacteria</taxon>
        <taxon>Bacillati</taxon>
        <taxon>Mycoplasmatota</taxon>
        <taxon>Mycoplasmoidales</taxon>
        <taxon>Metamycoplasmataceae</taxon>
        <taxon>Mycoplasmopsis</taxon>
    </lineage>
</organism>
<keyword evidence="1" id="KW-0175">Coiled coil</keyword>
<keyword evidence="4" id="KW-1185">Reference proteome</keyword>
<dbReference type="InterPro" id="IPR009063">
    <property type="entry name" value="Ig/albumin-bd_sf"/>
</dbReference>
<accession>A0A449B3Y3</accession>
<dbReference type="EMBL" id="LR215037">
    <property type="protein sequence ID" value="VEU75311.1"/>
    <property type="molecule type" value="Genomic_DNA"/>
</dbReference>
<dbReference type="SUPFAM" id="SSF46997">
    <property type="entry name" value="Bacterial immunoglobulin/albumin-binding domains"/>
    <property type="match status" value="1"/>
</dbReference>
<feature type="coiled-coil region" evidence="1">
    <location>
        <begin position="485"/>
        <end position="521"/>
    </location>
</feature>
<evidence type="ECO:0000313" key="4">
    <source>
        <dbReference type="Proteomes" id="UP000290243"/>
    </source>
</evidence>
<dbReference type="Pfam" id="PF01468">
    <property type="entry name" value="GA"/>
    <property type="match status" value="3"/>
</dbReference>
<dbReference type="InterPro" id="IPR002988">
    <property type="entry name" value="GA_module"/>
</dbReference>
<feature type="coiled-coil region" evidence="1">
    <location>
        <begin position="350"/>
        <end position="380"/>
    </location>
</feature>
<feature type="coiled-coil region" evidence="1">
    <location>
        <begin position="697"/>
        <end position="724"/>
    </location>
</feature>
<evidence type="ECO:0000259" key="2">
    <source>
        <dbReference type="Pfam" id="PF01468"/>
    </source>
</evidence>
<sequence>MKKTLALSILGVVAFVVSCSTNEINEKETEKNKEQFLKNKEELKNIILNLKYPSGKDSAVVKEIIEKINSIDSNDLIALEKIKIIKKYVLELKEKVEKANNELESLGYEDYVINELFDSADTDEEFSKLSDAIKKEKEKKNLEIRKNNLDTIVNLLPYPDKNGEIISDINDAPAIDRIKKIYHNDLTKVIEIESKIENLRENILNFIEKIKTISPQNRINFINDNSEKINFYELLRNSISYEDFEALENKIILALKNEKDKAINYINNLDNLNSNKKSGFENQINNSKNYNEISNIINEAENRNKIDGLKKLITIEDYIISNENRQNSLLIEKINSSINNIYSRIDNINIQEYNDQKNNLINLKEELSDIKNIINSLANNDVYSLEESKTKLINMLALVQSLKSAELVKLEIEKDKLINKAYKLPYPGKNNENSNIIAIQDILTIINNIRELSELNVVNNTINEIPQKINLAIDEIESISENNEIQDLESRKEYLKSELNKANTEEEFNDLFENIRLAKTQSVEEYNKYRKNKLIEKIKSLPYPGGIEAEAINEILSLIDNSELSIDELNNVVDSIIIKIDQIINRISGFSQDNKNIINEKLNSANTEDEFNKIIKLIDALEQDENNNFATRINALEFLSEEQKENFINQLKNKNFEQRKEILLNAIKENIISKINSLPYPNNNASGKNILIVETNILTIENELNDKLNQIKEIETAINQTINKINNLPYPDGTSAPAVSTLKNRLNSLSNKEEILNLVNPLLSEKITLYKNILNSQLNPFPSDARDYGLKDRIKGLIDLNSNYENELKWNLYETKRRRVVNTLIDNLDILDSNAKSNLKREVVEIPDARKTEAIDDFETKMQSLDNIILKAQKENAKAHVDTISYPSSENSLTARNFLKNLIDQANNISEINNLRTQNQNIKNRMSTTINNVNSIVNVQRKNNINNLLNSVDNINDFDQIDIEIEKNKALDYLDSLLFLNENQKSTYSNNINTSLNNQSIETIKNEARIQNLKEEVKQVVDTIPYPNSNSREANNSKNTLKNEIQNIVLESDIQTKRTSIEQFKELLISKKTAINSLPYNSNSALAKTELTSLLNNATNIEYLNRILPEDWSNKVLMYKNLIKRFFGNNSELLARLDKTHPTKQRVNDDDNFTLQNLDYQVLETMKQNNIRKVNSLSNLDQNRKNHYRDLINAIQNTGEDLLPNPNKFEQINNLYLDSKKESVTNKINNLTNLTNSNLSDLNNVNNSIQNLRNSLHNNLRGINNESEIDTFITKVNKLNEVLSSLKQKFQNDYIIVIKTFVDKLINASSLININSINDEINNFYRELELLKASNGLLTIYSNNVNNITLDNVKYKAYNTLLNEVKNSTNWEFLRDLNNKKPLYEANITYTKTNRENIPNVAIQGFNRRVLESTSVDQISQITNELTSYKTKFDESVLLLNSIGKQSNRVSLNALLNNASNLESLDNLKQKIFEFSNIYNRAIELINQYNESTLKEENKLNQFNQTLDNTQNKNDIELLIQNINNEINKSNNLENVRSSLIEKIENSNIENYLKIVIKENLMNQNDLQIIKTLYNSFSNLIENIDEENTELFIRNINDLDSYLSIRNDLNNAFNRNKINTLKNIILEQDYYVNGVTLTQELRNKINNTLREINLSIESITINQFEEKRNSLTELKNNLSSTKDLINNLNSSDVISLENTKNKIANLLAVVKHNDEIRSVKLEIEKEKIRNKAFKLPYPEKNSQSDNIIAIQDINNLIDSFNSYDDLVALSSHIDTIPEKINNALEKINEINLNVENSQSRKESLITELKKANTNEEFILLISNIENAKNQSQQEYFESRKNNLLDKISRLPYPNANATAKTSLRNQVSNIRNEEELLEKTTLINELETAINQTINKINNLPYPDGTSAPAVSTLKTRLNSLSNKEEILNLVNPLLSEKITLYKNILNSQLNPFPSDARDYGLKDRIKGLVDLNYNYENELKWNLYETKRRRVVNTLIDNLDILDSNAKSNLKREVVEIPDARKTEAIDDFETKMQSLDNIILKAQKENAKAHVDTISYPSSENSLTARNFLKNLIDQANNISEINNLRTQNQNIKNRMSTTINNVNSIVNVQRKNNINNLLNSVDNINDFDQIDIEIEKNKALDYLDSLLFLNENQKSTYSNNINTSLNNQSIETIKNEARIQNLKEEVKQVVDTIPYPNSNSREANNSKNTLKNEIQNIVLESDIQTKRTSIEQFKELLISKKTAINSLPYNSNSALAKTELTSLLNNATNIEYLNRILPEDWSNKVLMYKNLIKRFFGNNSELLARLDKTHPTKQRVNDDDNFTLQNLDYQVLETMKQNNIRKVNSLSNLDQNRKNHYRDLINAIQNTGEDLLPNPNKFEQINNLYLDAKKESVTNKINNLTNLTNSNLSDLNNVNNSIQNLRNSLHNNLRGINNESEIDTFITKVNKLNEVLSSLKQKFQNDYIIVIKTFVDKLINASSLTNINSINDEINNFYRELELLKASNGLLTIYSNNVNNITLDNVKYKAYNTLLNEVKNSTNWEFLRDLNNKKPLYEANITYTKTNRENIPNVAIQGFNRRVLESTSVDQISQITNELTSYKTKFDESVLLLNSIGKQSNRVSLNALLNNAQNNQILNSINASIIEFSNSFALAQRLISEYDSLNGKDSRKTNEFNSELDQAQNKSNIDSLIDKINNEKDRIQNVDNRKNELLSKIRNAKIEDNLKNSINEFVRIQSNIELIESLDAELSSLINYIDAVIELKNDINNNFNINNVRGNRLLNFKKEIAKLNKFISSNKLKKINFSNINETKNEIETIINNLNSIKNNTDNSNTNTSIEDLIRNEASNIFRLEANSDANKFNFNQYESVGSYNLKNAKLFFDNFDTDIYDFEIVDIQLIGNNFEKLSFKIEATMKDDEKTKVHFFKEKTFNSGIKNLVDQINFSNLDELFKINYDSIRVNTLNEWNNLSLKQQTDNFVETKSSISNFFKYEIKNKIIISNSKLSANVSIMFNNQVVKNITLNSVNNISFREVTEQRQTTIDRINLEKVMSILNETNQNRRKELFFENTSIKDLNNWDVHNNFLASQAKEKINTLYNLPKFGKYEIFIKDIYNINDFNGKAFFTLWYRINGQEAPGYNLEQRKQYNFWIDGFQLQNFYDVRPKGEHFTAADFDNSEFTRPGQDIIDLANSINESNFEWKHAIGRFWGWTNGTNQKFRSLNAKSFMEQKAFLKFEYFIKMVKGRNSKGNNRVNDEYDSVGNTALYDKDIVVNTANINPLKNNFYRYFYDFILEDDRSLSFKIGYIKKDNNNIRYSNGTRYRLINLVNDFEQTLYPDVMVNNIKYSDLDINTAEIAKRTISFYKGNINELKKHIKLRGNAQNKIVYKNYWMNRDSFYVTDIKRINNTEAYVRFESRVFNADAGRKFLGDAWYKISGFKAENNNTAETLSFTSENLHTIFESNNEIKRKRVIEPYWKDLMWSLDKNTNTASWLFDKKYIQKTLLENNPSKKELEFKIFGNILFNDNSKNSRVRNENDSIAIKINLDELISKRILSKEFTTPLIEGNSFKYTVTYEWTEKGISFKIFTNDRTNKIIIDEPEVQAFDSNVKFDKNRALIILPAAAKVYISYTNNLEKENFGVESNKFDYNDVEYTEFEQPILFSNDLDFLKDKSIYNPNQNVDYRLHEGYKMNIEQMRKHKQRDWDIVSTAYIRSMLVMLDRAYGSASLFGKVNDDPNDFKFYGITNRHVENVSNISEISGDNLLLERRNKKYVFSPYTSISQPTPYNTVSKQYETNDIIRLLSNQNTKLNKI</sequence>
<feature type="domain" description="Protein G-related albumin-binding (GA) module" evidence="2">
    <location>
        <begin position="967"/>
        <end position="1012"/>
    </location>
</feature>
<dbReference type="KEGG" id="mmau:NCTC10168_00229"/>
<feature type="coiled-coil region" evidence="1">
    <location>
        <begin position="1493"/>
        <end position="1536"/>
    </location>
</feature>
<proteinExistence type="predicted"/>
<feature type="coiled-coil region" evidence="1">
    <location>
        <begin position="2688"/>
        <end position="2722"/>
    </location>
</feature>